<dbReference type="PANTHER" id="PTHR30313:SF2">
    <property type="entry name" value="DNA PRIMASE"/>
    <property type="match status" value="1"/>
</dbReference>
<accession>A0ABS1HM15</accession>
<dbReference type="PANTHER" id="PTHR30313">
    <property type="entry name" value="DNA PRIMASE"/>
    <property type="match status" value="1"/>
</dbReference>
<gene>
    <name evidence="2" type="ORF">JIV24_15345</name>
</gene>
<dbReference type="Proteomes" id="UP000605676">
    <property type="component" value="Unassembled WGS sequence"/>
</dbReference>
<dbReference type="Gene3D" id="3.40.1360.10">
    <property type="match status" value="1"/>
</dbReference>
<evidence type="ECO:0000313" key="3">
    <source>
        <dbReference type="Proteomes" id="UP000605676"/>
    </source>
</evidence>
<reference evidence="2 3" key="1">
    <citation type="submission" date="2021-01" db="EMBL/GenBank/DDBJ databases">
        <title>Carboxyliciviraga sp.nov., isolated from coastal sediments.</title>
        <authorList>
            <person name="Lu D."/>
            <person name="Zhang T."/>
        </authorList>
    </citation>
    <scope>NUCLEOTIDE SEQUENCE [LARGE SCALE GENOMIC DNA]</scope>
    <source>
        <strain evidence="2 3">N1Y132</strain>
    </source>
</reference>
<dbReference type="RefSeq" id="WP_200465947.1">
    <property type="nucleotide sequence ID" value="NZ_JAENRR010000040.1"/>
</dbReference>
<proteinExistence type="predicted"/>
<dbReference type="Pfam" id="PF13155">
    <property type="entry name" value="Toprim_2"/>
    <property type="match status" value="1"/>
</dbReference>
<evidence type="ECO:0000259" key="1">
    <source>
        <dbReference type="Pfam" id="PF19263"/>
    </source>
</evidence>
<organism evidence="2 3">
    <name type="scientific">Carboxylicivirga marina</name>
    <dbReference type="NCBI Taxonomy" id="2800988"/>
    <lineage>
        <taxon>Bacteria</taxon>
        <taxon>Pseudomonadati</taxon>
        <taxon>Bacteroidota</taxon>
        <taxon>Bacteroidia</taxon>
        <taxon>Marinilabiliales</taxon>
        <taxon>Marinilabiliaceae</taxon>
        <taxon>Carboxylicivirga</taxon>
    </lineage>
</organism>
<protein>
    <submittedName>
        <fullName evidence="2">Toprim domain-containing protein</fullName>
    </submittedName>
</protein>
<dbReference type="SUPFAM" id="SSF56731">
    <property type="entry name" value="DNA primase core"/>
    <property type="match status" value="1"/>
</dbReference>
<dbReference type="Pfam" id="PF19263">
    <property type="entry name" value="DUF5906"/>
    <property type="match status" value="1"/>
</dbReference>
<comment type="caution">
    <text evidence="2">The sequence shown here is derived from an EMBL/GenBank/DDBJ whole genome shotgun (WGS) entry which is preliminary data.</text>
</comment>
<dbReference type="CDD" id="cd01029">
    <property type="entry name" value="TOPRIM_primases"/>
    <property type="match status" value="1"/>
</dbReference>
<keyword evidence="3" id="KW-1185">Reference proteome</keyword>
<dbReference type="InterPro" id="IPR045455">
    <property type="entry name" value="NrS-1_pol-like_helicase"/>
</dbReference>
<dbReference type="InterPro" id="IPR050219">
    <property type="entry name" value="DnaG_primase"/>
</dbReference>
<sequence>MRDLKSEILSATDGGLDIFKNLCPNIPDNLNKKFRVRPPDDDKDESASLRNKLGVYYLTDFGDDGIERNAIDYYMKQHNVDFPTAIKRLAEDLSLMKSSTRNSIQKANKLHVGDKDLVLKKFSNDELEYFGDRITSQLLKQYDIHSLESYGKLKSKKRYFLFLYGPFSSGESKWCKVNRPFEKKDRFFQVGPRLRDFIFGFKQLPFYCDTIIITSGEKDVVSLAAKGYHAVAFNSETVRITDEQISLLKSKCKTLYVLYDIDESGKKNANKIINKYPFILKIVLPEELKNHKDFRGNSSKDVSEYFRYYSRKQFDELIDLAKSSANIKVNVDNLVYVDKKERLNVSLLSLLESLNAIYVYKYRIGDKEQFVRVEDAVIYKISPNELKDLVVNEMKLQGKRSELEKLMRGTNYYFNPYTLSNLPLKRELPEFKGEFKKEYFFFLGKIWSINKEQVTELDYKDFHSYIWDCQLIDWYPVLEPDYFKISKNSKGTYHLDYQKGYCDFLDFIYNTSNVYWEKEETEIIEDEKNEISLHFLNKITSLGYLLHTAREGSQRKGVIATDFVERNKHEEQGGTGKSVYGDALIQMLPTYYRGARQKNLLDDRHLLGGVEYRTKLVFFDDAGKSFDFGLLYTWITGRIDINKKFKDVVVMDQEHSVKFFITTNFSMLSKGKAHDRRAHFVIFSDYYNLNHQPINDFGQDFFSKTWSYQQRNRFYNLMAQCVKAYFQFGLVEAPKQNLKRNQIRASINEAFLEWAEENEDLFVGQNIYRPDFDKPFIASLSEYERRNMSTRIIKESLKQYCELKGLLFNPSKKGKDIKRNSKEYYEIQLAEGGTNGKR</sequence>
<feature type="domain" description="NrS-1 polymerase-like helicase" evidence="1">
    <location>
        <begin position="572"/>
        <end position="677"/>
    </location>
</feature>
<dbReference type="InterPro" id="IPR034154">
    <property type="entry name" value="TOPRIM_DnaG/twinkle"/>
</dbReference>
<dbReference type="EMBL" id="JAENRR010000040">
    <property type="protein sequence ID" value="MBK3518721.1"/>
    <property type="molecule type" value="Genomic_DNA"/>
</dbReference>
<name>A0ABS1HM15_9BACT</name>
<evidence type="ECO:0000313" key="2">
    <source>
        <dbReference type="EMBL" id="MBK3518721.1"/>
    </source>
</evidence>